<feature type="non-terminal residue" evidence="2">
    <location>
        <position position="1"/>
    </location>
</feature>
<keyword evidence="2" id="KW-0067">ATP-binding</keyword>
<dbReference type="EC" id="3.6.1.-" evidence="2"/>
<sequence length="97" mass="11526">DLILFVYRDDVYRVREEKEKEKKAKLEGKEYRSNFFEKPTEEAEVIIGKNRNGPTGVANMVFHKQYTKFIDAPKMKYHQVNEKEFNPANTKLEMPVI</sequence>
<dbReference type="GO" id="GO:0005524">
    <property type="term" value="F:ATP binding"/>
    <property type="evidence" value="ECO:0007669"/>
    <property type="project" value="InterPro"/>
</dbReference>
<dbReference type="GO" id="GO:0006260">
    <property type="term" value="P:DNA replication"/>
    <property type="evidence" value="ECO:0007669"/>
    <property type="project" value="InterPro"/>
</dbReference>
<protein>
    <submittedName>
        <fullName evidence="2">Replicative DNA helicase (EC)</fullName>
        <ecNumber evidence="2">3.6.1.-</ecNumber>
    </submittedName>
</protein>
<name>A0A6S6SQA6_9BACT</name>
<gene>
    <name evidence="2" type="ORF">HELGO_WM39852</name>
</gene>
<dbReference type="GO" id="GO:0016787">
    <property type="term" value="F:hydrolase activity"/>
    <property type="evidence" value="ECO:0007669"/>
    <property type="project" value="UniProtKB-KW"/>
</dbReference>
<keyword evidence="2" id="KW-0378">Hydrolase</keyword>
<dbReference type="EMBL" id="CACVAW010000029">
    <property type="protein sequence ID" value="CAA6807730.1"/>
    <property type="molecule type" value="Genomic_DNA"/>
</dbReference>
<feature type="domain" description="SF4 helicase" evidence="1">
    <location>
        <begin position="1"/>
        <end position="70"/>
    </location>
</feature>
<dbReference type="GO" id="GO:0003678">
    <property type="term" value="F:DNA helicase activity"/>
    <property type="evidence" value="ECO:0007669"/>
    <property type="project" value="InterPro"/>
</dbReference>
<evidence type="ECO:0000313" key="2">
    <source>
        <dbReference type="EMBL" id="CAA6807730.1"/>
    </source>
</evidence>
<dbReference type="InterPro" id="IPR027417">
    <property type="entry name" value="P-loop_NTPase"/>
</dbReference>
<dbReference type="AlphaFoldDB" id="A0A6S6SQA6"/>
<proteinExistence type="predicted"/>
<accession>A0A6S6SQA6</accession>
<organism evidence="2">
    <name type="scientific">uncultured Campylobacterales bacterium</name>
    <dbReference type="NCBI Taxonomy" id="352960"/>
    <lineage>
        <taxon>Bacteria</taxon>
        <taxon>Pseudomonadati</taxon>
        <taxon>Campylobacterota</taxon>
        <taxon>Epsilonproteobacteria</taxon>
        <taxon>Campylobacterales</taxon>
        <taxon>environmental samples</taxon>
    </lineage>
</organism>
<reference evidence="2" key="1">
    <citation type="submission" date="2020-01" db="EMBL/GenBank/DDBJ databases">
        <authorList>
            <person name="Meier V. D."/>
            <person name="Meier V D."/>
        </authorList>
    </citation>
    <scope>NUCLEOTIDE SEQUENCE</scope>
    <source>
        <strain evidence="2">HLG_WM_MAG_12</strain>
    </source>
</reference>
<keyword evidence="2" id="KW-0347">Helicase</keyword>
<dbReference type="Pfam" id="PF03796">
    <property type="entry name" value="DnaB_C"/>
    <property type="match status" value="1"/>
</dbReference>
<dbReference type="Gene3D" id="3.40.50.300">
    <property type="entry name" value="P-loop containing nucleotide triphosphate hydrolases"/>
    <property type="match status" value="1"/>
</dbReference>
<dbReference type="InterPro" id="IPR007694">
    <property type="entry name" value="DNA_helicase_DnaB-like_C"/>
</dbReference>
<keyword evidence="2" id="KW-0547">Nucleotide-binding</keyword>
<evidence type="ECO:0000259" key="1">
    <source>
        <dbReference type="Pfam" id="PF03796"/>
    </source>
</evidence>